<dbReference type="SMART" id="SM00347">
    <property type="entry name" value="HTH_MARR"/>
    <property type="match status" value="1"/>
</dbReference>
<evidence type="ECO:0000313" key="2">
    <source>
        <dbReference type="EMBL" id="KAA1399492.1"/>
    </source>
</evidence>
<dbReference type="InterPro" id="IPR036390">
    <property type="entry name" value="WH_DNA-bd_sf"/>
</dbReference>
<protein>
    <submittedName>
        <fullName evidence="2">MarR family transcriptional regulator</fullName>
    </submittedName>
</protein>
<comment type="caution">
    <text evidence="2">The sequence shown here is derived from an EMBL/GenBank/DDBJ whole genome shotgun (WGS) entry which is preliminary data.</text>
</comment>
<name>A0A5M4FHR6_9ACTN</name>
<dbReference type="PRINTS" id="PR00598">
    <property type="entry name" value="HTHMARR"/>
</dbReference>
<reference evidence="2" key="1">
    <citation type="submission" date="2019-09" db="EMBL/GenBank/DDBJ databases">
        <authorList>
            <person name="Li J."/>
        </authorList>
    </citation>
    <scope>NUCLEOTIDE SEQUENCE [LARGE SCALE GENOMIC DNA]</scope>
    <source>
        <strain evidence="2">JCM 14732</strain>
    </source>
</reference>
<feature type="domain" description="HTH marR-type" evidence="1">
    <location>
        <begin position="8"/>
        <end position="143"/>
    </location>
</feature>
<accession>A0A5M4FHR6</accession>
<dbReference type="OrthoDB" id="122135at2"/>
<sequence>MSNDLPNDLDVEYELTRFVRRVRARSLRQIPEIHPSLDYGQFLFLIAICDAPDGIRGSELAEGLGVHKSTASRAIAALEKLGLVARVPDPDDGRAQLLVAEPEARAKLEAYRKRSHQRFSAIISGWTDDDISTFARSLARLNDAAEQIP</sequence>
<dbReference type="EMBL" id="SDPQ02000001">
    <property type="protein sequence ID" value="KAA1399492.1"/>
    <property type="molecule type" value="Genomic_DNA"/>
</dbReference>
<dbReference type="PANTHER" id="PTHR33164:SF57">
    <property type="entry name" value="MARR-FAMILY TRANSCRIPTIONAL REGULATOR"/>
    <property type="match status" value="1"/>
</dbReference>
<dbReference type="PROSITE" id="PS50995">
    <property type="entry name" value="HTH_MARR_2"/>
    <property type="match status" value="1"/>
</dbReference>
<organism evidence="2 3">
    <name type="scientific">Aeromicrobium ginsengisoli</name>
    <dbReference type="NCBI Taxonomy" id="363867"/>
    <lineage>
        <taxon>Bacteria</taxon>
        <taxon>Bacillati</taxon>
        <taxon>Actinomycetota</taxon>
        <taxon>Actinomycetes</taxon>
        <taxon>Propionibacteriales</taxon>
        <taxon>Nocardioidaceae</taxon>
        <taxon>Aeromicrobium</taxon>
    </lineage>
</organism>
<evidence type="ECO:0000259" key="1">
    <source>
        <dbReference type="PROSITE" id="PS50995"/>
    </source>
</evidence>
<dbReference type="Gene3D" id="1.10.10.10">
    <property type="entry name" value="Winged helix-like DNA-binding domain superfamily/Winged helix DNA-binding domain"/>
    <property type="match status" value="1"/>
</dbReference>
<dbReference type="AlphaFoldDB" id="A0A5M4FHR6"/>
<dbReference type="GO" id="GO:0003700">
    <property type="term" value="F:DNA-binding transcription factor activity"/>
    <property type="evidence" value="ECO:0007669"/>
    <property type="project" value="InterPro"/>
</dbReference>
<dbReference type="RefSeq" id="WP_149687633.1">
    <property type="nucleotide sequence ID" value="NZ_SDPQ02000001.1"/>
</dbReference>
<dbReference type="InterPro" id="IPR000835">
    <property type="entry name" value="HTH_MarR-typ"/>
</dbReference>
<keyword evidence="3" id="KW-1185">Reference proteome</keyword>
<proteinExistence type="predicted"/>
<dbReference type="PANTHER" id="PTHR33164">
    <property type="entry name" value="TRANSCRIPTIONAL REGULATOR, MARR FAMILY"/>
    <property type="match status" value="1"/>
</dbReference>
<evidence type="ECO:0000313" key="3">
    <source>
        <dbReference type="Proteomes" id="UP000380867"/>
    </source>
</evidence>
<dbReference type="SUPFAM" id="SSF46785">
    <property type="entry name" value="Winged helix' DNA-binding domain"/>
    <property type="match status" value="1"/>
</dbReference>
<dbReference type="Pfam" id="PF12802">
    <property type="entry name" value="MarR_2"/>
    <property type="match status" value="1"/>
</dbReference>
<gene>
    <name evidence="2" type="ORF">ESP70_001620</name>
</gene>
<dbReference type="Proteomes" id="UP000380867">
    <property type="component" value="Unassembled WGS sequence"/>
</dbReference>
<dbReference type="InterPro" id="IPR036388">
    <property type="entry name" value="WH-like_DNA-bd_sf"/>
</dbReference>
<dbReference type="InterPro" id="IPR039422">
    <property type="entry name" value="MarR/SlyA-like"/>
</dbReference>
<dbReference type="GO" id="GO:0006950">
    <property type="term" value="P:response to stress"/>
    <property type="evidence" value="ECO:0007669"/>
    <property type="project" value="TreeGrafter"/>
</dbReference>